<keyword evidence="4 5" id="KW-0472">Membrane</keyword>
<evidence type="ECO:0000256" key="4">
    <source>
        <dbReference type="ARBA" id="ARBA00023136"/>
    </source>
</evidence>
<evidence type="ECO:0000256" key="1">
    <source>
        <dbReference type="ARBA" id="ARBA00004141"/>
    </source>
</evidence>
<evidence type="ECO:0000256" key="5">
    <source>
        <dbReference type="SAM" id="Phobius"/>
    </source>
</evidence>
<evidence type="ECO:0000259" key="6">
    <source>
        <dbReference type="Pfam" id="PF01957"/>
    </source>
</evidence>
<dbReference type="EMBL" id="AP026866">
    <property type="protein sequence ID" value="BDS07176.1"/>
    <property type="molecule type" value="Genomic_DNA"/>
</dbReference>
<feature type="transmembrane region" description="Helical" evidence="5">
    <location>
        <begin position="7"/>
        <end position="38"/>
    </location>
</feature>
<dbReference type="Pfam" id="PF01957">
    <property type="entry name" value="NfeD"/>
    <property type="match status" value="1"/>
</dbReference>
<dbReference type="InterPro" id="IPR052165">
    <property type="entry name" value="Membrane_assoc_protease"/>
</dbReference>
<feature type="domain" description="NfeD-like C-terminal" evidence="6">
    <location>
        <begin position="88"/>
        <end position="145"/>
    </location>
</feature>
<organism evidence="7">
    <name type="scientific">Oceaniferula spumae</name>
    <dbReference type="NCBI Taxonomy" id="2979115"/>
    <lineage>
        <taxon>Bacteria</taxon>
        <taxon>Pseudomonadati</taxon>
        <taxon>Verrucomicrobiota</taxon>
        <taxon>Verrucomicrobiia</taxon>
        <taxon>Verrucomicrobiales</taxon>
        <taxon>Verrucomicrobiaceae</taxon>
        <taxon>Oceaniferula</taxon>
    </lineage>
</organism>
<keyword evidence="2 5" id="KW-0812">Transmembrane</keyword>
<comment type="subcellular location">
    <subcellularLocation>
        <location evidence="1">Membrane</location>
        <topology evidence="1">Multi-pass membrane protein</topology>
    </subcellularLocation>
</comment>
<accession>A0AAT9FMG5</accession>
<dbReference type="Gene3D" id="2.40.50.140">
    <property type="entry name" value="Nucleic acid-binding proteins"/>
    <property type="match status" value="1"/>
</dbReference>
<proteinExistence type="predicted"/>
<dbReference type="PANTHER" id="PTHR33507">
    <property type="entry name" value="INNER MEMBRANE PROTEIN YBBJ"/>
    <property type="match status" value="1"/>
</dbReference>
<dbReference type="AlphaFoldDB" id="A0AAT9FMG5"/>
<evidence type="ECO:0000256" key="3">
    <source>
        <dbReference type="ARBA" id="ARBA00022989"/>
    </source>
</evidence>
<evidence type="ECO:0000313" key="7">
    <source>
        <dbReference type="EMBL" id="BDS07176.1"/>
    </source>
</evidence>
<reference evidence="7" key="1">
    <citation type="submission" date="2024-07" db="EMBL/GenBank/DDBJ databases">
        <title>Complete genome sequence of Verrucomicrobiaceae bacterium NT6N.</title>
        <authorList>
            <person name="Huang C."/>
            <person name="Takami H."/>
            <person name="Hamasaki K."/>
        </authorList>
    </citation>
    <scope>NUCLEOTIDE SEQUENCE</scope>
    <source>
        <strain evidence="7">NT6N</strain>
    </source>
</reference>
<name>A0AAT9FMG5_9BACT</name>
<evidence type="ECO:0000256" key="2">
    <source>
        <dbReference type="ARBA" id="ARBA00022692"/>
    </source>
</evidence>
<gene>
    <name evidence="7" type="ORF">NT6N_22160</name>
</gene>
<sequence length="147" mass="15819">MELDTKTLWFIAGLILILLEFTAPGVVIVFFGVGAWIVAAGMWIGWIDSVPAQCGTFAISSLLLLFVLRRYVTSWFVGGSTNGGDVEEEFVGKKVRVVHAIGGGEDTGKVELKGAEWRARCDTSLEPGSHAIVTGRDGLLLIVKPNN</sequence>
<dbReference type="InterPro" id="IPR002810">
    <property type="entry name" value="NfeD-like_C"/>
</dbReference>
<feature type="transmembrane region" description="Helical" evidence="5">
    <location>
        <begin position="50"/>
        <end position="68"/>
    </location>
</feature>
<dbReference type="GO" id="GO:0005886">
    <property type="term" value="C:plasma membrane"/>
    <property type="evidence" value="ECO:0007669"/>
    <property type="project" value="TreeGrafter"/>
</dbReference>
<protein>
    <recommendedName>
        <fullName evidence="6">NfeD-like C-terminal domain-containing protein</fullName>
    </recommendedName>
</protein>
<dbReference type="PANTHER" id="PTHR33507:SF3">
    <property type="entry name" value="INNER MEMBRANE PROTEIN YBBJ"/>
    <property type="match status" value="1"/>
</dbReference>
<keyword evidence="3 5" id="KW-1133">Transmembrane helix</keyword>
<dbReference type="KEGG" id="osu:NT6N_22160"/>
<dbReference type="InterPro" id="IPR012340">
    <property type="entry name" value="NA-bd_OB-fold"/>
</dbReference>
<dbReference type="SUPFAM" id="SSF141322">
    <property type="entry name" value="NfeD domain-like"/>
    <property type="match status" value="1"/>
</dbReference>